<feature type="compositionally biased region" description="Basic and acidic residues" evidence="1">
    <location>
        <begin position="79"/>
        <end position="106"/>
    </location>
</feature>
<feature type="non-terminal residue" evidence="2">
    <location>
        <position position="1"/>
    </location>
</feature>
<evidence type="ECO:0000313" key="2">
    <source>
        <dbReference type="EMBL" id="GEZ50747.1"/>
    </source>
</evidence>
<evidence type="ECO:0000256" key="1">
    <source>
        <dbReference type="SAM" id="MobiDB-lite"/>
    </source>
</evidence>
<comment type="caution">
    <text evidence="2">The sequence shown here is derived from an EMBL/GenBank/DDBJ whole genome shotgun (WGS) entry which is preliminary data.</text>
</comment>
<proteinExistence type="predicted"/>
<feature type="region of interest" description="Disordered" evidence="1">
    <location>
        <begin position="1"/>
        <end position="22"/>
    </location>
</feature>
<dbReference type="EMBL" id="BKCJ010287406">
    <property type="protein sequence ID" value="GEZ50747.1"/>
    <property type="molecule type" value="Genomic_DNA"/>
</dbReference>
<dbReference type="AlphaFoldDB" id="A0A699IID2"/>
<sequence>MDNENKRYETCEEEERYGEEDGFSSIEEYDLEDDCEAELDEISETLHPHQDLEVAVGIEAVIEHYRTAKQKRRMTPIKNPEKALKQHGDGEENNHRDVKETYHDNSDVDNLDEEIIEDETDELRRT</sequence>
<feature type="compositionally biased region" description="Acidic residues" evidence="1">
    <location>
        <begin position="11"/>
        <end position="22"/>
    </location>
</feature>
<name>A0A699IID2_TANCI</name>
<feature type="compositionally biased region" description="Basic and acidic residues" evidence="1">
    <location>
        <begin position="1"/>
        <end position="10"/>
    </location>
</feature>
<organism evidence="2">
    <name type="scientific">Tanacetum cinerariifolium</name>
    <name type="common">Dalmatian daisy</name>
    <name type="synonym">Chrysanthemum cinerariifolium</name>
    <dbReference type="NCBI Taxonomy" id="118510"/>
    <lineage>
        <taxon>Eukaryota</taxon>
        <taxon>Viridiplantae</taxon>
        <taxon>Streptophyta</taxon>
        <taxon>Embryophyta</taxon>
        <taxon>Tracheophyta</taxon>
        <taxon>Spermatophyta</taxon>
        <taxon>Magnoliopsida</taxon>
        <taxon>eudicotyledons</taxon>
        <taxon>Gunneridae</taxon>
        <taxon>Pentapetalae</taxon>
        <taxon>asterids</taxon>
        <taxon>campanulids</taxon>
        <taxon>Asterales</taxon>
        <taxon>Asteraceae</taxon>
        <taxon>Asteroideae</taxon>
        <taxon>Anthemideae</taxon>
        <taxon>Anthemidinae</taxon>
        <taxon>Tanacetum</taxon>
    </lineage>
</organism>
<accession>A0A699IID2</accession>
<gene>
    <name evidence="2" type="ORF">Tci_522720</name>
</gene>
<feature type="compositionally biased region" description="Acidic residues" evidence="1">
    <location>
        <begin position="107"/>
        <end position="126"/>
    </location>
</feature>
<reference evidence="2" key="1">
    <citation type="journal article" date="2019" name="Sci. Rep.">
        <title>Draft genome of Tanacetum cinerariifolium, the natural source of mosquito coil.</title>
        <authorList>
            <person name="Yamashiro T."/>
            <person name="Shiraishi A."/>
            <person name="Satake H."/>
            <person name="Nakayama K."/>
        </authorList>
    </citation>
    <scope>NUCLEOTIDE SEQUENCE</scope>
</reference>
<protein>
    <submittedName>
        <fullName evidence="2">Uncharacterized protein</fullName>
    </submittedName>
</protein>
<feature type="region of interest" description="Disordered" evidence="1">
    <location>
        <begin position="68"/>
        <end position="126"/>
    </location>
</feature>